<feature type="binding site" evidence="12">
    <location>
        <position position="276"/>
    </location>
    <ligand>
        <name>shikimate</name>
        <dbReference type="ChEBI" id="CHEBI:36208"/>
    </ligand>
</feature>
<evidence type="ECO:0000313" key="19">
    <source>
        <dbReference type="Proteomes" id="UP000661435"/>
    </source>
</evidence>
<feature type="domain" description="Shikimate dehydrogenase substrate binding N-terminal" evidence="15">
    <location>
        <begin position="196"/>
        <end position="278"/>
    </location>
</feature>
<feature type="transmembrane region" description="Helical" evidence="13">
    <location>
        <begin position="122"/>
        <end position="141"/>
    </location>
</feature>
<evidence type="ECO:0000256" key="7">
    <source>
        <dbReference type="ARBA" id="ARBA00022989"/>
    </source>
</evidence>
<evidence type="ECO:0000259" key="16">
    <source>
        <dbReference type="Pfam" id="PF13515"/>
    </source>
</evidence>
<dbReference type="PANTHER" id="PTHR21089">
    <property type="entry name" value="SHIKIMATE DEHYDROGENASE"/>
    <property type="match status" value="1"/>
</dbReference>
<evidence type="ECO:0000256" key="9">
    <source>
        <dbReference type="ARBA" id="ARBA00023136"/>
    </source>
</evidence>
<dbReference type="InterPro" id="IPR049453">
    <property type="entry name" value="Memb_transporter_dom"/>
</dbReference>
<comment type="catalytic activity">
    <reaction evidence="11 12">
        <text>shikimate + NADP(+) = 3-dehydroshikimate + NADPH + H(+)</text>
        <dbReference type="Rhea" id="RHEA:17737"/>
        <dbReference type="ChEBI" id="CHEBI:15378"/>
        <dbReference type="ChEBI" id="CHEBI:16630"/>
        <dbReference type="ChEBI" id="CHEBI:36208"/>
        <dbReference type="ChEBI" id="CHEBI:57783"/>
        <dbReference type="ChEBI" id="CHEBI:58349"/>
        <dbReference type="EC" id="1.1.1.25"/>
    </reaction>
</comment>
<comment type="similarity">
    <text evidence="12">Belongs to the shikimate dehydrogenase family.</text>
</comment>
<dbReference type="InterPro" id="IPR013708">
    <property type="entry name" value="Shikimate_DH-bd_N"/>
</dbReference>
<dbReference type="Pfam" id="PF13515">
    <property type="entry name" value="FUSC_2"/>
    <property type="match status" value="1"/>
</dbReference>
<feature type="binding site" evidence="12">
    <location>
        <position position="410"/>
    </location>
    <ligand>
        <name>shikimate</name>
        <dbReference type="ChEBI" id="CHEBI:36208"/>
    </ligand>
</feature>
<comment type="subcellular location">
    <subcellularLocation>
        <location evidence="1">Membrane</location>
        <topology evidence="1">Multi-pass membrane protein</topology>
    </subcellularLocation>
</comment>
<name>A0A8J6JG37_9FIRM</name>
<dbReference type="InterPro" id="IPR036291">
    <property type="entry name" value="NAD(P)-bd_dom_sf"/>
</dbReference>
<keyword evidence="10 12" id="KW-0057">Aromatic amino acid biosynthesis</keyword>
<feature type="transmembrane region" description="Helical" evidence="13">
    <location>
        <begin position="12"/>
        <end position="32"/>
    </location>
</feature>
<dbReference type="Pfam" id="PF18317">
    <property type="entry name" value="SDH_C"/>
    <property type="match status" value="1"/>
</dbReference>
<evidence type="ECO:0000256" key="12">
    <source>
        <dbReference type="HAMAP-Rule" id="MF_00222"/>
    </source>
</evidence>
<feature type="binding site" evidence="12">
    <location>
        <position position="267"/>
    </location>
    <ligand>
        <name>NADP(+)</name>
        <dbReference type="ChEBI" id="CHEBI:58349"/>
    </ligand>
</feature>
<keyword evidence="5 13" id="KW-0812">Transmembrane</keyword>
<dbReference type="EC" id="1.1.1.25" evidence="3 12"/>
<evidence type="ECO:0000256" key="11">
    <source>
        <dbReference type="ARBA" id="ARBA00049442"/>
    </source>
</evidence>
<keyword evidence="19" id="KW-1185">Reference proteome</keyword>
<dbReference type="Pfam" id="PF08501">
    <property type="entry name" value="Shikimate_dh_N"/>
    <property type="match status" value="1"/>
</dbReference>
<feature type="binding site" evidence="12">
    <location>
        <begin position="338"/>
        <end position="343"/>
    </location>
    <ligand>
        <name>NADP(+)</name>
        <dbReference type="ChEBI" id="CHEBI:58349"/>
    </ligand>
</feature>
<dbReference type="Pfam" id="PF01488">
    <property type="entry name" value="Shikimate_DH"/>
    <property type="match status" value="1"/>
</dbReference>
<dbReference type="HAMAP" id="MF_00222">
    <property type="entry name" value="Shikimate_DH_AroE"/>
    <property type="match status" value="1"/>
</dbReference>
<feature type="domain" description="SDH C-terminal" evidence="17">
    <location>
        <begin position="431"/>
        <end position="460"/>
    </location>
</feature>
<evidence type="ECO:0000256" key="10">
    <source>
        <dbReference type="ARBA" id="ARBA00023141"/>
    </source>
</evidence>
<comment type="function">
    <text evidence="12">Involved in the biosynthesis of the chorismate, which leads to the biosynthesis of aromatic amino acids. Catalyzes the reversible NADPH linked reduction of 3-dehydroshikimate (DHSA) to yield shikimate (SA).</text>
</comment>
<dbReference type="InterPro" id="IPR006151">
    <property type="entry name" value="Shikm_DH/Glu-tRNA_Rdtase"/>
</dbReference>
<keyword evidence="9 13" id="KW-0472">Membrane</keyword>
<dbReference type="GO" id="GO:0008652">
    <property type="term" value="P:amino acid biosynthetic process"/>
    <property type="evidence" value="ECO:0007669"/>
    <property type="project" value="UniProtKB-KW"/>
</dbReference>
<dbReference type="SUPFAM" id="SSF53223">
    <property type="entry name" value="Aminoacid dehydrogenase-like, N-terminal domain"/>
    <property type="match status" value="1"/>
</dbReference>
<dbReference type="InterPro" id="IPR011342">
    <property type="entry name" value="Shikimate_DH"/>
</dbReference>
<dbReference type="GO" id="GO:0004764">
    <property type="term" value="F:shikimate 3-dehydrogenase (NADP+) activity"/>
    <property type="evidence" value="ECO:0007669"/>
    <property type="project" value="UniProtKB-UniRule"/>
</dbReference>
<evidence type="ECO:0000256" key="6">
    <source>
        <dbReference type="ARBA" id="ARBA00022857"/>
    </source>
</evidence>
<feature type="binding site" evidence="12">
    <location>
        <position position="291"/>
    </location>
    <ligand>
        <name>shikimate</name>
        <dbReference type="ChEBI" id="CHEBI:36208"/>
    </ligand>
</feature>
<feature type="binding site" evidence="12">
    <location>
        <position position="431"/>
    </location>
    <ligand>
        <name>NADP(+)</name>
        <dbReference type="ChEBI" id="CHEBI:58349"/>
    </ligand>
</feature>
<keyword evidence="8 12" id="KW-0560">Oxidoreductase</keyword>
<evidence type="ECO:0000256" key="1">
    <source>
        <dbReference type="ARBA" id="ARBA00004141"/>
    </source>
</evidence>
<protein>
    <recommendedName>
        <fullName evidence="3 12">Shikimate dehydrogenase (NADP(+))</fullName>
        <shortName evidence="12">SDH</shortName>
        <ecNumber evidence="3 12">1.1.1.25</ecNumber>
    </recommendedName>
</protein>
<dbReference type="InterPro" id="IPR041121">
    <property type="entry name" value="SDH_C"/>
</dbReference>
<dbReference type="NCBIfam" id="TIGR00507">
    <property type="entry name" value="aroE"/>
    <property type="match status" value="1"/>
</dbReference>
<evidence type="ECO:0000256" key="2">
    <source>
        <dbReference type="ARBA" id="ARBA00004871"/>
    </source>
</evidence>
<comment type="pathway">
    <text evidence="2 12">Metabolic intermediate biosynthesis; chorismate biosynthesis; chorismate from D-erythrose 4-phosphate and phosphoenolpyruvate: step 4/7.</text>
</comment>
<feature type="binding site" evidence="12">
    <location>
        <position position="251"/>
    </location>
    <ligand>
        <name>shikimate</name>
        <dbReference type="ChEBI" id="CHEBI:36208"/>
    </ligand>
</feature>
<evidence type="ECO:0000256" key="13">
    <source>
        <dbReference type="SAM" id="Phobius"/>
    </source>
</evidence>
<dbReference type="Proteomes" id="UP000661435">
    <property type="component" value="Unassembled WGS sequence"/>
</dbReference>
<feature type="binding site" evidence="12">
    <location>
        <begin position="204"/>
        <end position="206"/>
    </location>
    <ligand>
        <name>shikimate</name>
        <dbReference type="ChEBI" id="CHEBI:36208"/>
    </ligand>
</feature>
<dbReference type="GO" id="GO:0050661">
    <property type="term" value="F:NADP binding"/>
    <property type="evidence" value="ECO:0007669"/>
    <property type="project" value="InterPro"/>
</dbReference>
<comment type="caution">
    <text evidence="18">The sequence shown here is derived from an EMBL/GenBank/DDBJ whole genome shotgun (WGS) entry which is preliminary data.</text>
</comment>
<sequence length="468" mass="49705">MKKAALPRIGMRMIKTAVAVMLSYGVFALFGLEYREELGGMLGHMGPLYACIACIVCTQSSLGQTFRQGVSRFIGVAVGGVLGAATLLLGGALESPWVLAPVLAVICLAGLWFCLLIKRPAACPMACIVPCVILLTGVTGADRYYYAAARILETVAGVGVAFLVNAALPDHRRESAEEGPEAMEVKLENTTKKLCVIGDPVEHSKSPRIQNAMLAALGLDYVYLCQPVPRGTCGRWLECAKFAGYAGFNATMPHKEELLPLMDELDEDARLIGAVNTVCLRDGKAYGYNTDGAGFLRALADENITVEGRRVLVLGAGGAARAVCLKLAQAGADVTVCNRTVDKAAALCARMPERLHPAGFDRDTLHRAAAGCALLVNCTSLGMAGAGGRFEDLSFLDALAPETPVCDLIYAPAETELLRQARERGHRTMNGMGLLVHQAVLALERFTGIPIDAAAMKARLIPVLSEKT</sequence>
<feature type="domain" description="Integral membrane bound transporter" evidence="16">
    <location>
        <begin position="41"/>
        <end position="164"/>
    </location>
</feature>
<dbReference type="Gene3D" id="3.40.50.10860">
    <property type="entry name" value="Leucine Dehydrogenase, chain A, domain 1"/>
    <property type="match status" value="1"/>
</dbReference>
<feature type="binding site" evidence="12">
    <location>
        <position position="438"/>
    </location>
    <ligand>
        <name>shikimate</name>
        <dbReference type="ChEBI" id="CHEBI:36208"/>
    </ligand>
</feature>
<feature type="binding site" evidence="12">
    <location>
        <begin position="315"/>
        <end position="319"/>
    </location>
    <ligand>
        <name>NADP(+)</name>
        <dbReference type="ChEBI" id="CHEBI:58349"/>
    </ligand>
</feature>
<evidence type="ECO:0000256" key="5">
    <source>
        <dbReference type="ARBA" id="ARBA00022692"/>
    </source>
</evidence>
<proteinExistence type="inferred from homology"/>
<evidence type="ECO:0000256" key="3">
    <source>
        <dbReference type="ARBA" id="ARBA00012962"/>
    </source>
</evidence>
<evidence type="ECO:0000256" key="4">
    <source>
        <dbReference type="ARBA" id="ARBA00022605"/>
    </source>
</evidence>
<dbReference type="CDD" id="cd01065">
    <property type="entry name" value="NAD_bind_Shikimate_DH"/>
    <property type="match status" value="1"/>
</dbReference>
<dbReference type="InterPro" id="IPR046346">
    <property type="entry name" value="Aminoacid_DH-like_N_sf"/>
</dbReference>
<dbReference type="SUPFAM" id="SSF51735">
    <property type="entry name" value="NAD(P)-binding Rossmann-fold domains"/>
    <property type="match status" value="1"/>
</dbReference>
<dbReference type="GO" id="GO:0009073">
    <property type="term" value="P:aromatic amino acid family biosynthetic process"/>
    <property type="evidence" value="ECO:0007669"/>
    <property type="project" value="UniProtKB-KW"/>
</dbReference>
<keyword evidence="7 13" id="KW-1133">Transmembrane helix</keyword>
<dbReference type="UniPathway" id="UPA00053">
    <property type="reaction ID" value="UER00087"/>
</dbReference>
<dbReference type="PANTHER" id="PTHR21089:SF1">
    <property type="entry name" value="BIFUNCTIONAL 3-DEHYDROQUINATE DEHYDRATASE_SHIKIMATE DEHYDROGENASE, CHLOROPLASTIC"/>
    <property type="match status" value="1"/>
</dbReference>
<evidence type="ECO:0000259" key="17">
    <source>
        <dbReference type="Pfam" id="PF18317"/>
    </source>
</evidence>
<feature type="binding site" evidence="12">
    <location>
        <position position="408"/>
    </location>
    <ligand>
        <name>NADP(+)</name>
        <dbReference type="ChEBI" id="CHEBI:58349"/>
    </ligand>
</feature>
<dbReference type="RefSeq" id="WP_186907527.1">
    <property type="nucleotide sequence ID" value="NZ_JACOPP010000008.1"/>
</dbReference>
<dbReference type="AlphaFoldDB" id="A0A8J6JG37"/>
<reference evidence="18" key="1">
    <citation type="submission" date="2020-08" db="EMBL/GenBank/DDBJ databases">
        <title>Genome public.</title>
        <authorList>
            <person name="Liu C."/>
            <person name="Sun Q."/>
        </authorList>
    </citation>
    <scope>NUCLEOTIDE SEQUENCE</scope>
    <source>
        <strain evidence="18">NSJ-51</strain>
    </source>
</reference>
<comment type="subunit">
    <text evidence="12">Homodimer.</text>
</comment>
<accession>A0A8J6JG37</accession>
<feature type="transmembrane region" description="Helical" evidence="13">
    <location>
        <begin position="70"/>
        <end position="91"/>
    </location>
</feature>
<evidence type="ECO:0000313" key="18">
    <source>
        <dbReference type="EMBL" id="MBC5733635.1"/>
    </source>
</evidence>
<dbReference type="GO" id="GO:0005829">
    <property type="term" value="C:cytosol"/>
    <property type="evidence" value="ECO:0007669"/>
    <property type="project" value="TreeGrafter"/>
</dbReference>
<evidence type="ECO:0000259" key="14">
    <source>
        <dbReference type="Pfam" id="PF01488"/>
    </source>
</evidence>
<dbReference type="EMBL" id="JACOPP010000008">
    <property type="protein sequence ID" value="MBC5733635.1"/>
    <property type="molecule type" value="Genomic_DNA"/>
</dbReference>
<dbReference type="GO" id="GO:0016020">
    <property type="term" value="C:membrane"/>
    <property type="evidence" value="ECO:0007669"/>
    <property type="project" value="UniProtKB-SubCell"/>
</dbReference>
<feature type="transmembrane region" description="Helical" evidence="13">
    <location>
        <begin position="38"/>
        <end position="58"/>
    </location>
</feature>
<feature type="active site" description="Proton acceptor" evidence="12">
    <location>
        <position position="255"/>
    </location>
</feature>
<evidence type="ECO:0000259" key="15">
    <source>
        <dbReference type="Pfam" id="PF08501"/>
    </source>
</evidence>
<dbReference type="InterPro" id="IPR022893">
    <property type="entry name" value="Shikimate_DH_fam"/>
</dbReference>
<keyword evidence="6 12" id="KW-0521">NADP</keyword>
<dbReference type="Gene3D" id="3.40.50.720">
    <property type="entry name" value="NAD(P)-binding Rossmann-like Domain"/>
    <property type="match status" value="1"/>
</dbReference>
<evidence type="ECO:0000256" key="8">
    <source>
        <dbReference type="ARBA" id="ARBA00023002"/>
    </source>
</evidence>
<feature type="domain" description="Quinate/shikimate 5-dehydrogenase/glutamyl-tRNA reductase" evidence="14">
    <location>
        <begin position="300"/>
        <end position="354"/>
    </location>
</feature>
<organism evidence="18 19">
    <name type="scientific">Lawsonibacter hominis</name>
    <dbReference type="NCBI Taxonomy" id="2763053"/>
    <lineage>
        <taxon>Bacteria</taxon>
        <taxon>Bacillati</taxon>
        <taxon>Bacillota</taxon>
        <taxon>Clostridia</taxon>
        <taxon>Eubacteriales</taxon>
        <taxon>Oscillospiraceae</taxon>
        <taxon>Lawsonibacter</taxon>
    </lineage>
</organism>
<keyword evidence="4 12" id="KW-0028">Amino-acid biosynthesis</keyword>
<feature type="transmembrane region" description="Helical" evidence="13">
    <location>
        <begin position="97"/>
        <end position="115"/>
    </location>
</feature>
<dbReference type="GO" id="GO:0009423">
    <property type="term" value="P:chorismate biosynthetic process"/>
    <property type="evidence" value="ECO:0007669"/>
    <property type="project" value="UniProtKB-UniRule"/>
</dbReference>
<gene>
    <name evidence="12 18" type="primary">aroE</name>
    <name evidence="18" type="ORF">H8S57_07815</name>
</gene>
<dbReference type="GO" id="GO:0019632">
    <property type="term" value="P:shikimate metabolic process"/>
    <property type="evidence" value="ECO:0007669"/>
    <property type="project" value="InterPro"/>
</dbReference>